<protein>
    <submittedName>
        <fullName evidence="2">5-dehydro-4-deoxyglucarate dehydratase</fullName>
    </submittedName>
</protein>
<sequence length="302" mass="33052">MLTSSFDPSHLAESVFAVPPLARDGDGEVCSVENAKLIRFLEAGGIRSLLYGGNAVFYHMRLSEYAKTLTMLSETAGDQTTVVPSIGPAYGLAVDQVDILREYDFATAMLLPARDVVDQQGIATGIRLLAERFGKPLVLYLKFDRWLDAQWVEALHRDGVISWIKYAVVRDDPSQDDYLNEIRDVFPASRMVSGIGEQPAIVHLRDFGITGFTSGCVCVAPARSMEMLHAIQAGDFETAESIRQWFLPLEDLRNTYSPIRVLHHAVAEAGIAATGPLLPMLSDLEESLVAKIRDAVAGLTVG</sequence>
<evidence type="ECO:0000313" key="3">
    <source>
        <dbReference type="Proteomes" id="UP000319004"/>
    </source>
</evidence>
<dbReference type="AlphaFoldDB" id="A0A518I070"/>
<dbReference type="InterPro" id="IPR002220">
    <property type="entry name" value="DapA-like"/>
</dbReference>
<dbReference type="InterPro" id="IPR013785">
    <property type="entry name" value="Aldolase_TIM"/>
</dbReference>
<gene>
    <name evidence="2" type="ORF">Enr13x_64220</name>
</gene>
<dbReference type="Proteomes" id="UP000319004">
    <property type="component" value="Chromosome"/>
</dbReference>
<dbReference type="Gene3D" id="3.20.20.70">
    <property type="entry name" value="Aldolase class I"/>
    <property type="match status" value="1"/>
</dbReference>
<dbReference type="RefSeq" id="WP_145390711.1">
    <property type="nucleotide sequence ID" value="NZ_CP037423.1"/>
</dbReference>
<keyword evidence="3" id="KW-1185">Reference proteome</keyword>
<name>A0A518I070_9BACT</name>
<keyword evidence="1" id="KW-0456">Lyase</keyword>
<organism evidence="2 3">
    <name type="scientific">Stieleria neptunia</name>
    <dbReference type="NCBI Taxonomy" id="2527979"/>
    <lineage>
        <taxon>Bacteria</taxon>
        <taxon>Pseudomonadati</taxon>
        <taxon>Planctomycetota</taxon>
        <taxon>Planctomycetia</taxon>
        <taxon>Pirellulales</taxon>
        <taxon>Pirellulaceae</taxon>
        <taxon>Stieleria</taxon>
    </lineage>
</organism>
<dbReference type="EMBL" id="CP037423">
    <property type="protein sequence ID" value="QDV46513.1"/>
    <property type="molecule type" value="Genomic_DNA"/>
</dbReference>
<dbReference type="CDD" id="cd00408">
    <property type="entry name" value="DHDPS-like"/>
    <property type="match status" value="1"/>
</dbReference>
<dbReference type="Pfam" id="PF00701">
    <property type="entry name" value="DHDPS"/>
    <property type="match status" value="1"/>
</dbReference>
<dbReference type="KEGG" id="snep:Enr13x_64220"/>
<evidence type="ECO:0000256" key="1">
    <source>
        <dbReference type="ARBA" id="ARBA00023239"/>
    </source>
</evidence>
<accession>A0A518I070</accession>
<dbReference type="GO" id="GO:0016829">
    <property type="term" value="F:lyase activity"/>
    <property type="evidence" value="ECO:0007669"/>
    <property type="project" value="UniProtKB-KW"/>
</dbReference>
<dbReference type="SMART" id="SM01130">
    <property type="entry name" value="DHDPS"/>
    <property type="match status" value="1"/>
</dbReference>
<evidence type="ECO:0000313" key="2">
    <source>
        <dbReference type="EMBL" id="QDV46513.1"/>
    </source>
</evidence>
<proteinExistence type="predicted"/>
<dbReference type="SUPFAM" id="SSF51569">
    <property type="entry name" value="Aldolase"/>
    <property type="match status" value="1"/>
</dbReference>
<dbReference type="OrthoDB" id="8878499at2"/>
<reference evidence="2 3" key="1">
    <citation type="submission" date="2019-03" db="EMBL/GenBank/DDBJ databases">
        <title>Deep-cultivation of Planctomycetes and their phenomic and genomic characterization uncovers novel biology.</title>
        <authorList>
            <person name="Wiegand S."/>
            <person name="Jogler M."/>
            <person name="Boedeker C."/>
            <person name="Pinto D."/>
            <person name="Vollmers J."/>
            <person name="Rivas-Marin E."/>
            <person name="Kohn T."/>
            <person name="Peeters S.H."/>
            <person name="Heuer A."/>
            <person name="Rast P."/>
            <person name="Oberbeckmann S."/>
            <person name="Bunk B."/>
            <person name="Jeske O."/>
            <person name="Meyerdierks A."/>
            <person name="Storesund J.E."/>
            <person name="Kallscheuer N."/>
            <person name="Luecker S."/>
            <person name="Lage O.M."/>
            <person name="Pohl T."/>
            <person name="Merkel B.J."/>
            <person name="Hornburger P."/>
            <person name="Mueller R.-W."/>
            <person name="Bruemmer F."/>
            <person name="Labrenz M."/>
            <person name="Spormann A.M."/>
            <person name="Op den Camp H."/>
            <person name="Overmann J."/>
            <person name="Amann R."/>
            <person name="Jetten M.S.M."/>
            <person name="Mascher T."/>
            <person name="Medema M.H."/>
            <person name="Devos D.P."/>
            <person name="Kaster A.-K."/>
            <person name="Ovreas L."/>
            <person name="Rohde M."/>
            <person name="Galperin M.Y."/>
            <person name="Jogler C."/>
        </authorList>
    </citation>
    <scope>NUCLEOTIDE SEQUENCE [LARGE SCALE GENOMIC DNA]</scope>
    <source>
        <strain evidence="2 3">Enr13</strain>
    </source>
</reference>